<dbReference type="SUPFAM" id="SSF57938">
    <property type="entry name" value="DnaJ/Hsp40 cysteine-rich domain"/>
    <property type="match status" value="1"/>
</dbReference>
<dbReference type="InterPro" id="IPR036410">
    <property type="entry name" value="HSP_DnaJ_Cys-rich_dom_sf"/>
</dbReference>
<dbReference type="RefSeq" id="WP_377348453.1">
    <property type="nucleotide sequence ID" value="NZ_JBHLTP010000011.1"/>
</dbReference>
<sequence>MTRHQTHCKACYGSGMLLDDEQWHYTCSICDGTGEYKPFNAQAERQVLEVDDNNRYME</sequence>
<dbReference type="Proteomes" id="UP001589836">
    <property type="component" value="Unassembled WGS sequence"/>
</dbReference>
<evidence type="ECO:0000313" key="2">
    <source>
        <dbReference type="Proteomes" id="UP001589836"/>
    </source>
</evidence>
<dbReference type="EMBL" id="JBHLTP010000011">
    <property type="protein sequence ID" value="MFC0524457.1"/>
    <property type="molecule type" value="Genomic_DNA"/>
</dbReference>
<gene>
    <name evidence="1" type="ORF">ACFFGV_12855</name>
</gene>
<comment type="caution">
    <text evidence="1">The sequence shown here is derived from an EMBL/GenBank/DDBJ whole genome shotgun (WGS) entry which is preliminary data.</text>
</comment>
<reference evidence="1 2" key="1">
    <citation type="submission" date="2024-09" db="EMBL/GenBank/DDBJ databases">
        <authorList>
            <person name="Sun Q."/>
            <person name="Mori K."/>
        </authorList>
    </citation>
    <scope>NUCLEOTIDE SEQUENCE [LARGE SCALE GENOMIC DNA]</scope>
    <source>
        <strain evidence="1 2">NCAIM B.02529</strain>
    </source>
</reference>
<organism evidence="1 2">
    <name type="scientific">Pontibacillus salicampi</name>
    <dbReference type="NCBI Taxonomy" id="1449801"/>
    <lineage>
        <taxon>Bacteria</taxon>
        <taxon>Bacillati</taxon>
        <taxon>Bacillota</taxon>
        <taxon>Bacilli</taxon>
        <taxon>Bacillales</taxon>
        <taxon>Bacillaceae</taxon>
        <taxon>Pontibacillus</taxon>
    </lineage>
</organism>
<accession>A0ABV6LPX9</accession>
<name>A0ABV6LPX9_9BACI</name>
<evidence type="ECO:0000313" key="1">
    <source>
        <dbReference type="EMBL" id="MFC0524457.1"/>
    </source>
</evidence>
<proteinExistence type="predicted"/>
<protein>
    <submittedName>
        <fullName evidence="1">Uncharacterized protein</fullName>
    </submittedName>
</protein>
<dbReference type="Gene3D" id="6.20.20.10">
    <property type="match status" value="1"/>
</dbReference>
<keyword evidence="2" id="KW-1185">Reference proteome</keyword>